<dbReference type="OrthoDB" id="9814627at2"/>
<feature type="compositionally biased region" description="Polar residues" evidence="1">
    <location>
        <begin position="485"/>
        <end position="499"/>
    </location>
</feature>
<name>A0A2S7WRS1_9FLAO</name>
<protein>
    <submittedName>
        <fullName evidence="3">Uncharacterized protein</fullName>
    </submittedName>
</protein>
<evidence type="ECO:0000256" key="1">
    <source>
        <dbReference type="SAM" id="MobiDB-lite"/>
    </source>
</evidence>
<evidence type="ECO:0000313" key="3">
    <source>
        <dbReference type="EMBL" id="PQJ80298.1"/>
    </source>
</evidence>
<accession>A0A2S7WRS1</accession>
<dbReference type="EMBL" id="MSCN01000001">
    <property type="protein sequence ID" value="PQJ80298.1"/>
    <property type="molecule type" value="Genomic_DNA"/>
</dbReference>
<dbReference type="RefSeq" id="WP_105016896.1">
    <property type="nucleotide sequence ID" value="NZ_MSCN01000001.1"/>
</dbReference>
<feature type="signal peptide" evidence="2">
    <location>
        <begin position="1"/>
        <end position="30"/>
    </location>
</feature>
<comment type="caution">
    <text evidence="3">The sequence shown here is derived from an EMBL/GenBank/DDBJ whole genome shotgun (WGS) entry which is preliminary data.</text>
</comment>
<feature type="region of interest" description="Disordered" evidence="1">
    <location>
        <begin position="471"/>
        <end position="505"/>
    </location>
</feature>
<feature type="compositionally biased region" description="Low complexity" evidence="1">
    <location>
        <begin position="471"/>
        <end position="484"/>
    </location>
</feature>
<sequence length="1750" mass="196440">MKTRKISLNISLVTLGLTFLLFLNITTTNAQGPNAPEAASFEPVDATDMVNLVTGNLSYVLPLLNVPSPEGGYPISLSYHAGIAMEQEASWVGLGWSINPGSINRAVNGYPDDWGKTNYSEFFYDKGWTENYYGLSLGVQVTDAVSVGLGLSWGSNQSLGGFVSASVGFGEGGSKGSIGFRAGTNGVSINGGLKGFSASLGTSGVGIGYSKSGVGVNLNWSPSNGIAGGFSITQGTGSEGKALNGDKYNKTASVGINFSSNSISINGSANGFGAGTTNYTNSDGGEYDVNTSSTSFTIPIYMFYIGWSHTKIQRSLFKYDNLYTSGMLYPVEANKSQANGIVYSNKMEGNHFMDVNVMQPFSNSSNADDLIDNANRHNINNLILANYDNYNVSAQGLSGKLNPYTYKELILSARGRGEQNNDNEYVTYLNKSHDFYTSIASATGNTPNEIDKKYFTFSNTYNSYLKLNRSNFSNQNSNSSDSENILSKYTTTDNNSNGFINGKRKKEGNHITTFTNKEIRQGNLNSFIEAKEESSTSNLLDRNNTEVFLDEGIGAYQITTMDGKTYHYSLPVCQFESFYKNYPSHKPNGDVNNSEDDNFFEIQKTKPYATHWLLTAITGPDYYDKNGNGKVDEADYGYWVEFDYGKWSDGFIWKTPREEVVDENDNTKKTTAYSWGRKQIYYLDAIKTRTHTALFVKDIKKDSKSDISVNRYKQKIQNEIFDYNKHPLKFSAGISKYESTNYEGLKFINYYDIENNTNITYYYDKFKKYYSRKTSSKYIDFTEVKSLYLKSIIIVKNELLSNNIKQISTSFSNLVNDNFFAGHIKERSSIFEYKFKYSIPPNADVNKSLYGYLHTTGFAIEGNDYSSTIEKNNIKSQISNNILDIKDIEGLNLESQAIQVIDFEHDYSLADKAPNATTGRLTLKAVNFKGKYGIQLVPPYKFEYETPWRDYNKDNIDAWGYYKTNPETWSLNKITTPTGGKINIEYGKDEYVAEAAFSEEKEFSDIISVNGNSTEMEMTFNSNIVDVNSHFEIGRFYRVTYTYHDCGREDWYTGDVDCNIQNRDKNFEVIGKGSNWVRIKIGNDNLSIFDPTNQSCGQEGECVDNVKIYGTKNGFSSPVQGGGIVTNSITINDGVKDIARTEYNYKRGVTSYVPSKEPKGIPYVSELPAPMVLYGEVEMNTKDGNGNYLGSTVYEFETLEPRKEETGYIFSLGEAFRVKENQNQTFENGKVIANKYTIESKLGNIGRLKSVKSFNAENQLLNKTENHYKVDLDNDLEIGVTQESFKSYKRYRKDLNNDNDFFDPNEETFYVSATSKINYPSVLESVTTSQGNFEVTKYFDKHDFLTGQVLETRTYASDGVAFKSKIVPAYQRYSEMGSKIDNPDNANMLTQTAASYTYLLNEDPNASQEDKETVIGVGITTWNNLWGYRNYNGQESVPSNSDTYKVWRKHQSFIWKGDIDSEGKYLGFNEMNDDEFEWGLGIAQTNSDWQQVSEVTRYDHYSMTLETKDINDNYASTKMGDNNSKVIAVANAAYREMYYSGAEYEIMGAEGSSIGYFDGEVKFSGTRMPKTETDIPHTGNYYLQTPYGQNAFEVNIPTRADRDTYRKKRFKVSVWVKKGQELNVGIKVNNGSAQSFNTDETILAGDWSLLNGYIDITDAASSIAITSTNGTIDLDDFRLHPITSSMTSYVYNEFDEVTFIMGANGLSTCYVYDNAGRLKETWVEVLDNDAAGIIGGFKRVSKNSYNYKND</sequence>
<dbReference type="InterPro" id="IPR018247">
    <property type="entry name" value="EF_Hand_1_Ca_BS"/>
</dbReference>
<organism evidence="3 4">
    <name type="scientific">Polaribacter porphyrae</name>
    <dbReference type="NCBI Taxonomy" id="1137780"/>
    <lineage>
        <taxon>Bacteria</taxon>
        <taxon>Pseudomonadati</taxon>
        <taxon>Bacteroidota</taxon>
        <taxon>Flavobacteriia</taxon>
        <taxon>Flavobacteriales</taxon>
        <taxon>Flavobacteriaceae</taxon>
    </lineage>
</organism>
<feature type="chain" id="PRO_5015398478" evidence="2">
    <location>
        <begin position="31"/>
        <end position="1750"/>
    </location>
</feature>
<gene>
    <name evidence="3" type="ORF">BTO18_14420</name>
</gene>
<dbReference type="PROSITE" id="PS00018">
    <property type="entry name" value="EF_HAND_1"/>
    <property type="match status" value="1"/>
</dbReference>
<evidence type="ECO:0000313" key="4">
    <source>
        <dbReference type="Proteomes" id="UP000238882"/>
    </source>
</evidence>
<proteinExistence type="predicted"/>
<reference evidence="3 4" key="1">
    <citation type="submission" date="2016-12" db="EMBL/GenBank/DDBJ databases">
        <title>Trade-off between light-utilization and light-protection in marine flavobacteria.</title>
        <authorList>
            <person name="Kumagai Y."/>
            <person name="Yoshizawa S."/>
            <person name="Kogure K."/>
            <person name="Iwasaki W."/>
        </authorList>
    </citation>
    <scope>NUCLEOTIDE SEQUENCE [LARGE SCALE GENOMIC DNA]</scope>
    <source>
        <strain evidence="3 4">NBRC 108759</strain>
    </source>
</reference>
<keyword evidence="2" id="KW-0732">Signal</keyword>
<dbReference type="Proteomes" id="UP000238882">
    <property type="component" value="Unassembled WGS sequence"/>
</dbReference>
<keyword evidence="4" id="KW-1185">Reference proteome</keyword>
<evidence type="ECO:0000256" key="2">
    <source>
        <dbReference type="SAM" id="SignalP"/>
    </source>
</evidence>